<proteinExistence type="predicted"/>
<dbReference type="AlphaFoldDB" id="A0A0D0V1L9"/>
<keyword evidence="3" id="KW-1185">Reference proteome</keyword>
<evidence type="ECO:0000313" key="3">
    <source>
        <dbReference type="Proteomes" id="UP000053392"/>
    </source>
</evidence>
<evidence type="ECO:0000313" key="2">
    <source>
        <dbReference type="EMBL" id="KIR38850.1"/>
    </source>
</evidence>
<reference evidence="2 3" key="1">
    <citation type="submission" date="2015-01" db="EMBL/GenBank/DDBJ databases">
        <title>The Genome Sequence of Cryptococcus gattii Ram5.</title>
        <authorList>
            <consortium name="The Broad Institute Genomics Platform"/>
            <person name="Cuomo C."/>
            <person name="Litvintseva A."/>
            <person name="Chen Y."/>
            <person name="Heitman J."/>
            <person name="Sun S."/>
            <person name="Springer D."/>
            <person name="Dromer F."/>
            <person name="Young S."/>
            <person name="Zeng Q."/>
            <person name="Gargeya S."/>
            <person name="Abouelleil A."/>
            <person name="Alvarado L."/>
            <person name="Chapman S.B."/>
            <person name="Gainer-Dewar J."/>
            <person name="Goldberg J."/>
            <person name="Griggs A."/>
            <person name="Gujja S."/>
            <person name="Hansen M."/>
            <person name="Howarth C."/>
            <person name="Imamovic A."/>
            <person name="Larimer J."/>
            <person name="Murphy C."/>
            <person name="Naylor J."/>
            <person name="Pearson M."/>
            <person name="Priest M."/>
            <person name="Roberts A."/>
            <person name="Saif S."/>
            <person name="Shea T."/>
            <person name="Sykes S."/>
            <person name="Wortman J."/>
            <person name="Nusbaum C."/>
            <person name="Birren B."/>
        </authorList>
    </citation>
    <scope>NUCLEOTIDE SEQUENCE [LARGE SCALE GENOMIC DNA]</scope>
    <source>
        <strain evidence="2 3">Ram5</strain>
    </source>
</reference>
<feature type="region of interest" description="Disordered" evidence="1">
    <location>
        <begin position="1"/>
        <end position="38"/>
    </location>
</feature>
<accession>A0A0D0V1L9</accession>
<organism evidence="2 3">
    <name type="scientific">Cryptococcus deuterogattii Ram5</name>
    <dbReference type="NCBI Taxonomy" id="1296110"/>
    <lineage>
        <taxon>Eukaryota</taxon>
        <taxon>Fungi</taxon>
        <taxon>Dikarya</taxon>
        <taxon>Basidiomycota</taxon>
        <taxon>Agaricomycotina</taxon>
        <taxon>Tremellomycetes</taxon>
        <taxon>Tremellales</taxon>
        <taxon>Cryptococcaceae</taxon>
        <taxon>Cryptococcus</taxon>
        <taxon>Cryptococcus gattii species complex</taxon>
    </lineage>
</organism>
<dbReference type="HOGENOM" id="CLU_145528_0_0_1"/>
<dbReference type="Proteomes" id="UP000053392">
    <property type="component" value="Unassembled WGS sequence"/>
</dbReference>
<gene>
    <name evidence="2" type="ORF">I313_04990</name>
</gene>
<protein>
    <submittedName>
        <fullName evidence="2">Uncharacterized protein</fullName>
    </submittedName>
</protein>
<evidence type="ECO:0000256" key="1">
    <source>
        <dbReference type="SAM" id="MobiDB-lite"/>
    </source>
</evidence>
<name>A0A0D0V1L9_9TREE</name>
<dbReference type="EMBL" id="KN847908">
    <property type="protein sequence ID" value="KIR38850.1"/>
    <property type="molecule type" value="Genomic_DNA"/>
</dbReference>
<dbReference type="OrthoDB" id="2576343at2759"/>
<sequence>MDRKNTTTKQKPARSSCRDESTTVMPLPPLNAPSSSKRTAVPLTQPIVSPLGDSKSKICEERWDVYFHAFLLHETKHSDCYYYKGQWWFPENRRNEKTLHMFVAASNLKYYNLHLPNGKIMENLMFRYVGQSNPQEEWLHDYVGYNLNLVTIDMQVMSTQGVEPVVGVGM</sequence>